<dbReference type="AlphaFoldDB" id="A0A430BZD0"/>
<dbReference type="CDD" id="cd00397">
    <property type="entry name" value="DNA_BRE_C"/>
    <property type="match status" value="1"/>
</dbReference>
<proteinExistence type="predicted"/>
<evidence type="ECO:0000313" key="3">
    <source>
        <dbReference type="EMBL" id="RSU58055.1"/>
    </source>
</evidence>
<feature type="domain" description="Tyr recombinase" evidence="2">
    <location>
        <begin position="165"/>
        <end position="363"/>
    </location>
</feature>
<dbReference type="SUPFAM" id="SSF56349">
    <property type="entry name" value="DNA breaking-rejoining enzymes"/>
    <property type="match status" value="1"/>
</dbReference>
<dbReference type="PROSITE" id="PS51898">
    <property type="entry name" value="TYR_RECOMBINASE"/>
    <property type="match status" value="1"/>
</dbReference>
<protein>
    <submittedName>
        <fullName evidence="3">Site-specific integrase</fullName>
    </submittedName>
</protein>
<dbReference type="EMBL" id="QRAL01000006">
    <property type="protein sequence ID" value="RSU58055.1"/>
    <property type="molecule type" value="Genomic_DNA"/>
</dbReference>
<dbReference type="GO" id="GO:0003677">
    <property type="term" value="F:DNA binding"/>
    <property type="evidence" value="ECO:0007669"/>
    <property type="project" value="InterPro"/>
</dbReference>
<gene>
    <name evidence="3" type="ORF">DAH51_07370</name>
</gene>
<evidence type="ECO:0000259" key="2">
    <source>
        <dbReference type="PROSITE" id="PS51898"/>
    </source>
</evidence>
<name>A0A430BZD0_SPHYA</name>
<dbReference type="InterPro" id="IPR002104">
    <property type="entry name" value="Integrase_catalytic"/>
</dbReference>
<keyword evidence="1" id="KW-0233">DNA recombination</keyword>
<dbReference type="GO" id="GO:0006310">
    <property type="term" value="P:DNA recombination"/>
    <property type="evidence" value="ECO:0007669"/>
    <property type="project" value="UniProtKB-KW"/>
</dbReference>
<dbReference type="Proteomes" id="UP000287401">
    <property type="component" value="Unassembled WGS sequence"/>
</dbReference>
<dbReference type="Pfam" id="PF00589">
    <property type="entry name" value="Phage_integrase"/>
    <property type="match status" value="1"/>
</dbReference>
<organism evidence="3 4">
    <name type="scientific">Sphingobium yanoikuyae</name>
    <name type="common">Sphingomonas yanoikuyae</name>
    <dbReference type="NCBI Taxonomy" id="13690"/>
    <lineage>
        <taxon>Bacteria</taxon>
        <taxon>Pseudomonadati</taxon>
        <taxon>Pseudomonadota</taxon>
        <taxon>Alphaproteobacteria</taxon>
        <taxon>Sphingomonadales</taxon>
        <taxon>Sphingomonadaceae</taxon>
        <taxon>Sphingobium</taxon>
    </lineage>
</organism>
<evidence type="ECO:0000313" key="4">
    <source>
        <dbReference type="Proteomes" id="UP000287401"/>
    </source>
</evidence>
<accession>A0A430BZD0</accession>
<reference evidence="3 4" key="1">
    <citation type="submission" date="2018-07" db="EMBL/GenBank/DDBJ databases">
        <title>Genomic and Epidemiologic Investigation of an Indolent Hospital Outbreak.</title>
        <authorList>
            <person name="Johnson R.C."/>
            <person name="Deming C."/>
            <person name="Conlan S."/>
            <person name="Zellmer C.J."/>
            <person name="Michelin A.V."/>
            <person name="Lee-Lin S."/>
            <person name="Thomas P.J."/>
            <person name="Park M."/>
            <person name="Weingarten R.A."/>
            <person name="Less J."/>
            <person name="Dekker J.P."/>
            <person name="Frank K.M."/>
            <person name="Musser K.A."/>
            <person name="Mcquiston J.R."/>
            <person name="Henderson D.K."/>
            <person name="Lau A.F."/>
            <person name="Palmore T.N."/>
            <person name="Segre J.A."/>
        </authorList>
    </citation>
    <scope>NUCLEOTIDE SEQUENCE [LARGE SCALE GENOMIC DNA]</scope>
    <source>
        <strain evidence="3 4">SK-NIH.Env6_1116</strain>
    </source>
</reference>
<dbReference type="InterPro" id="IPR011010">
    <property type="entry name" value="DNA_brk_join_enz"/>
</dbReference>
<dbReference type="RefSeq" id="WP_125997858.1">
    <property type="nucleotide sequence ID" value="NZ_QRAL01000006.1"/>
</dbReference>
<comment type="caution">
    <text evidence="3">The sequence shown here is derived from an EMBL/GenBank/DDBJ whole genome shotgun (WGS) entry which is preliminary data.</text>
</comment>
<dbReference type="GO" id="GO:0015074">
    <property type="term" value="P:DNA integration"/>
    <property type="evidence" value="ECO:0007669"/>
    <property type="project" value="InterPro"/>
</dbReference>
<dbReference type="InterPro" id="IPR013762">
    <property type="entry name" value="Integrase-like_cat_sf"/>
</dbReference>
<sequence length="377" mass="43011">MSIQFIKKVTPNKPIRWYVYAYRGGPRIATIESPKKPKLNLEQKRKALEAQEALSNPSNKRLRGLIWEWRRSLAWSEMAQTTRDLWSLELNRIDDKWGDKPVAVWNDIRMKAKVVQWRDSRANTPRQADVGIQALKALLKFGILMGRVRLNVAEDIPQLYKGGGRDEIIWTADDVDRFTKAAIEDGAEHIVDGLRLAAVTGLRRADLVSLTWRQVGEFAIVKTALKKSRGKRRKVAIPRTVELEKVLDDLRDRFRKDGVDNVLVNSRGVAWSGMGYGTSFNRIRNLAKIVHIEEDENGKDVERPKHLHDVRGTFCTLLLSEWDLTDKEAAEIMGWSPERVSRIRKVYVDGSKVVVAIGRRISEKQAANSLANRSDDA</sequence>
<dbReference type="Gene3D" id="1.10.443.10">
    <property type="entry name" value="Intergrase catalytic core"/>
    <property type="match status" value="1"/>
</dbReference>
<evidence type="ECO:0000256" key="1">
    <source>
        <dbReference type="ARBA" id="ARBA00023172"/>
    </source>
</evidence>